<accession>A0A550CBC9</accession>
<organism evidence="1 2">
    <name type="scientific">Schizophyllum amplum</name>
    <dbReference type="NCBI Taxonomy" id="97359"/>
    <lineage>
        <taxon>Eukaryota</taxon>
        <taxon>Fungi</taxon>
        <taxon>Dikarya</taxon>
        <taxon>Basidiomycota</taxon>
        <taxon>Agaricomycotina</taxon>
        <taxon>Agaricomycetes</taxon>
        <taxon>Agaricomycetidae</taxon>
        <taxon>Agaricales</taxon>
        <taxon>Schizophyllaceae</taxon>
        <taxon>Schizophyllum</taxon>
    </lineage>
</organism>
<keyword evidence="2" id="KW-1185">Reference proteome</keyword>
<dbReference type="OrthoDB" id="3256367at2759"/>
<evidence type="ECO:0000313" key="1">
    <source>
        <dbReference type="EMBL" id="TRM61996.1"/>
    </source>
</evidence>
<evidence type="ECO:0008006" key="3">
    <source>
        <dbReference type="Google" id="ProtNLM"/>
    </source>
</evidence>
<sequence>MDTCPTELHLYICQLVSCVDDGRTIRSLASVSHYYRSLARHLIHTSVSLSSAERIIDFARKLEDDTLRKGVRHLFMSDRHATSKSHPPQQTVQESIARILTLTGPALETLSIHCSSLLSSASLLAHTAFRIPLPRLEELAVHGLYPFPSDAHTHLPRLHRLHLSGHRNPHGLLQLGGIETACPDLRVLRIDGGRHWSFSPPASRRSSSVLRCSRRDRRAAHLRRSG</sequence>
<proteinExistence type="predicted"/>
<dbReference type="EMBL" id="VDMD01000014">
    <property type="protein sequence ID" value="TRM61996.1"/>
    <property type="molecule type" value="Genomic_DNA"/>
</dbReference>
<dbReference type="STRING" id="97359.A0A550CBC9"/>
<name>A0A550CBC9_9AGAR</name>
<protein>
    <recommendedName>
        <fullName evidence="3">F-box domain-containing protein</fullName>
    </recommendedName>
</protein>
<dbReference type="SUPFAM" id="SSF52047">
    <property type="entry name" value="RNI-like"/>
    <property type="match status" value="1"/>
</dbReference>
<comment type="caution">
    <text evidence="1">The sequence shown here is derived from an EMBL/GenBank/DDBJ whole genome shotgun (WGS) entry which is preliminary data.</text>
</comment>
<reference evidence="1 2" key="1">
    <citation type="journal article" date="2019" name="New Phytol.">
        <title>Comparative genomics reveals unique wood-decay strategies and fruiting body development in the Schizophyllaceae.</title>
        <authorList>
            <person name="Almasi E."/>
            <person name="Sahu N."/>
            <person name="Krizsan K."/>
            <person name="Balint B."/>
            <person name="Kovacs G.M."/>
            <person name="Kiss B."/>
            <person name="Cseklye J."/>
            <person name="Drula E."/>
            <person name="Henrissat B."/>
            <person name="Nagy I."/>
            <person name="Chovatia M."/>
            <person name="Adam C."/>
            <person name="LaButti K."/>
            <person name="Lipzen A."/>
            <person name="Riley R."/>
            <person name="Grigoriev I.V."/>
            <person name="Nagy L.G."/>
        </authorList>
    </citation>
    <scope>NUCLEOTIDE SEQUENCE [LARGE SCALE GENOMIC DNA]</scope>
    <source>
        <strain evidence="1 2">NL-1724</strain>
    </source>
</reference>
<dbReference type="Proteomes" id="UP000320762">
    <property type="component" value="Unassembled WGS sequence"/>
</dbReference>
<gene>
    <name evidence="1" type="ORF">BD626DRAFT_404813</name>
</gene>
<evidence type="ECO:0000313" key="2">
    <source>
        <dbReference type="Proteomes" id="UP000320762"/>
    </source>
</evidence>
<dbReference type="AlphaFoldDB" id="A0A550CBC9"/>